<comment type="function">
    <text evidence="8">Binds and transfers iron-sulfur (Fe-S) clusters to target apoproteins. Can hydrolyze ATP.</text>
</comment>
<evidence type="ECO:0000256" key="4">
    <source>
        <dbReference type="ARBA" id="ARBA00022741"/>
    </source>
</evidence>
<keyword evidence="4 8" id="KW-0547">Nucleotide-binding</keyword>
<dbReference type="Pfam" id="PF01883">
    <property type="entry name" value="FeS_assembly_P"/>
    <property type="match status" value="1"/>
</dbReference>
<evidence type="ECO:0000259" key="9">
    <source>
        <dbReference type="Pfam" id="PF01883"/>
    </source>
</evidence>
<evidence type="ECO:0000313" key="10">
    <source>
        <dbReference type="EMBL" id="MCL6271561.1"/>
    </source>
</evidence>
<feature type="domain" description="MIP18 family-like" evidence="9">
    <location>
        <begin position="6"/>
        <end position="76"/>
    </location>
</feature>
<comment type="similarity">
    <text evidence="1">In the N-terminal section; belongs to the MIP18 family.</text>
</comment>
<keyword evidence="11" id="KW-1185">Reference proteome</keyword>
<dbReference type="InterPro" id="IPR027417">
    <property type="entry name" value="P-loop_NTPase"/>
</dbReference>
<comment type="similarity">
    <text evidence="2">In the C-terminal section; belongs to the Mrp/NBP35 ATP-binding proteins family.</text>
</comment>
<evidence type="ECO:0000256" key="6">
    <source>
        <dbReference type="ARBA" id="ARBA00023004"/>
    </source>
</evidence>
<dbReference type="Gene3D" id="3.30.300.130">
    <property type="entry name" value="Fe-S cluster assembly (FSCA)"/>
    <property type="match status" value="1"/>
</dbReference>
<dbReference type="InterPro" id="IPR033756">
    <property type="entry name" value="YlxH/NBP35"/>
</dbReference>
<dbReference type="Pfam" id="PF10609">
    <property type="entry name" value="ParA"/>
    <property type="match status" value="1"/>
</dbReference>
<dbReference type="InterPro" id="IPR002744">
    <property type="entry name" value="MIP18-like"/>
</dbReference>
<dbReference type="HAMAP" id="MF_02040">
    <property type="entry name" value="Mrp_NBP35"/>
    <property type="match status" value="1"/>
</dbReference>
<gene>
    <name evidence="10" type="primary">apbC</name>
    <name evidence="10" type="ORF">M3P05_16720</name>
</gene>
<feature type="binding site" evidence="8">
    <location>
        <begin position="107"/>
        <end position="114"/>
    </location>
    <ligand>
        <name>ATP</name>
        <dbReference type="ChEBI" id="CHEBI:30616"/>
    </ligand>
</feature>
<protein>
    <recommendedName>
        <fullName evidence="8">Iron-sulfur cluster carrier protein</fullName>
    </recommendedName>
</protein>
<reference evidence="10 11" key="1">
    <citation type="submission" date="2022-05" db="EMBL/GenBank/DDBJ databases">
        <authorList>
            <person name="Park J.-S."/>
        </authorList>
    </citation>
    <scope>NUCLEOTIDE SEQUENCE [LARGE SCALE GENOMIC DNA]</scope>
    <source>
        <strain evidence="10 11">2012CJ34-2</strain>
    </source>
</reference>
<dbReference type="InterPro" id="IPR019591">
    <property type="entry name" value="Mrp/NBP35_ATP-bd"/>
</dbReference>
<dbReference type="RefSeq" id="WP_249701186.1">
    <property type="nucleotide sequence ID" value="NZ_JAMFLX010000027.1"/>
</dbReference>
<keyword evidence="7 8" id="KW-0411">Iron-sulfur</keyword>
<evidence type="ECO:0000256" key="7">
    <source>
        <dbReference type="ARBA" id="ARBA00023014"/>
    </source>
</evidence>
<proteinExistence type="inferred from homology"/>
<accession>A0ABT0PJZ3</accession>
<dbReference type="PANTHER" id="PTHR42961">
    <property type="entry name" value="IRON-SULFUR PROTEIN NUBPL"/>
    <property type="match status" value="1"/>
</dbReference>
<dbReference type="EMBL" id="JAMFLX010000027">
    <property type="protein sequence ID" value="MCL6271561.1"/>
    <property type="molecule type" value="Genomic_DNA"/>
</dbReference>
<comment type="similarity">
    <text evidence="8">Belongs to the Mrp/NBP35 ATP-binding proteins family.</text>
</comment>
<dbReference type="SUPFAM" id="SSF52540">
    <property type="entry name" value="P-loop containing nucleoside triphosphate hydrolases"/>
    <property type="match status" value="1"/>
</dbReference>
<sequence length="366" mass="38914">MTSSSRETVVGLLRELQDPWLEASLLTAADIDSVAVEGGKASIALTTAYPCEQGAEQLKQLISDYVSELPDINTVDIQLGSKVPMAPRVSEEAGLTNVKNIIAVASGKGGVGKSTTAVNLAMALSEDGAKVGILDADIYGPSIGQMLGIPEGRRPDVTDVGEQQMFVPIEAYGLKSNSMAYLVTEQTPMVWRGPMASGALLQLLNQTAWGELDYLVVDLPPGTGDIQLTLAQKVPVAGSVIVTTPQDLALLDARKGVEMFRKVEVPVLGIVENMSVHVCSNCGHAEHLFGEGGGSRMAEEYQTKVLGSLPLAMTIREKMDSGRPIVADSETKEAQLYIETARRVAIKLALQNRQSAPIPTITISDD</sequence>
<dbReference type="CDD" id="cd02037">
    <property type="entry name" value="Mrp_NBP35"/>
    <property type="match status" value="1"/>
</dbReference>
<keyword evidence="6 8" id="KW-0408">Iron</keyword>
<dbReference type="PANTHER" id="PTHR42961:SF2">
    <property type="entry name" value="IRON-SULFUR PROTEIN NUBPL"/>
    <property type="match status" value="1"/>
</dbReference>
<dbReference type="Gene3D" id="3.40.50.300">
    <property type="entry name" value="P-loop containing nucleotide triphosphate hydrolases"/>
    <property type="match status" value="1"/>
</dbReference>
<evidence type="ECO:0000256" key="8">
    <source>
        <dbReference type="HAMAP-Rule" id="MF_02040"/>
    </source>
</evidence>
<dbReference type="InterPro" id="IPR044304">
    <property type="entry name" value="NUBPL-like"/>
</dbReference>
<dbReference type="PROSITE" id="PS01215">
    <property type="entry name" value="MRP"/>
    <property type="match status" value="1"/>
</dbReference>
<dbReference type="SUPFAM" id="SSF117916">
    <property type="entry name" value="Fe-S cluster assembly (FSCA) domain-like"/>
    <property type="match status" value="1"/>
</dbReference>
<comment type="subunit">
    <text evidence="8">Homodimer.</text>
</comment>
<keyword evidence="5 8" id="KW-0067">ATP-binding</keyword>
<evidence type="ECO:0000256" key="3">
    <source>
        <dbReference type="ARBA" id="ARBA00022723"/>
    </source>
</evidence>
<evidence type="ECO:0000256" key="2">
    <source>
        <dbReference type="ARBA" id="ARBA00008205"/>
    </source>
</evidence>
<comment type="caution">
    <text evidence="10">The sequence shown here is derived from an EMBL/GenBank/DDBJ whole genome shotgun (WGS) entry which is preliminary data.</text>
</comment>
<dbReference type="InterPro" id="IPR034904">
    <property type="entry name" value="FSCA_dom_sf"/>
</dbReference>
<evidence type="ECO:0000313" key="11">
    <source>
        <dbReference type="Proteomes" id="UP001203338"/>
    </source>
</evidence>
<keyword evidence="8" id="KW-0378">Hydrolase</keyword>
<name>A0ABT0PJZ3_9GAMM</name>
<dbReference type="Proteomes" id="UP001203338">
    <property type="component" value="Unassembled WGS sequence"/>
</dbReference>
<keyword evidence="3 8" id="KW-0479">Metal-binding</keyword>
<evidence type="ECO:0000256" key="1">
    <source>
        <dbReference type="ARBA" id="ARBA00007352"/>
    </source>
</evidence>
<evidence type="ECO:0000256" key="5">
    <source>
        <dbReference type="ARBA" id="ARBA00022840"/>
    </source>
</evidence>
<organism evidence="10 11">
    <name type="scientific">Parendozoicomonas callyspongiae</name>
    <dbReference type="NCBI Taxonomy" id="2942213"/>
    <lineage>
        <taxon>Bacteria</taxon>
        <taxon>Pseudomonadati</taxon>
        <taxon>Pseudomonadota</taxon>
        <taxon>Gammaproteobacteria</taxon>
        <taxon>Oceanospirillales</taxon>
        <taxon>Endozoicomonadaceae</taxon>
        <taxon>Parendozoicomonas</taxon>
    </lineage>
</organism>
<dbReference type="NCBIfam" id="NF008669">
    <property type="entry name" value="PRK11670.1"/>
    <property type="match status" value="1"/>
</dbReference>
<dbReference type="InterPro" id="IPR000808">
    <property type="entry name" value="Mrp-like_CS"/>
</dbReference>